<protein>
    <submittedName>
        <fullName evidence="4">HERC2 protein</fullName>
    </submittedName>
</protein>
<dbReference type="SMART" id="SM00357">
    <property type="entry name" value="CSP"/>
    <property type="match status" value="2"/>
</dbReference>
<keyword evidence="2" id="KW-0472">Membrane</keyword>
<comment type="caution">
    <text evidence="4">The sequence shown here is derived from an EMBL/GenBank/DDBJ whole genome shotgun (WGS) entry which is preliminary data.</text>
</comment>
<evidence type="ECO:0000313" key="4">
    <source>
        <dbReference type="EMBL" id="CAE7363190.1"/>
    </source>
</evidence>
<evidence type="ECO:0000256" key="1">
    <source>
        <dbReference type="SAM" id="MobiDB-lite"/>
    </source>
</evidence>
<proteinExistence type="predicted"/>
<name>A0A812Q360_9DINO</name>
<dbReference type="Gene3D" id="2.40.50.140">
    <property type="entry name" value="Nucleic acid-binding proteins"/>
    <property type="match status" value="2"/>
</dbReference>
<dbReference type="GO" id="GO:0003676">
    <property type="term" value="F:nucleic acid binding"/>
    <property type="evidence" value="ECO:0007669"/>
    <property type="project" value="InterPro"/>
</dbReference>
<gene>
    <name evidence="4" type="primary">HERC2</name>
    <name evidence="4" type="ORF">SNAT2548_LOCUS19616</name>
</gene>
<accession>A0A812Q360</accession>
<keyword evidence="2" id="KW-1133">Transmembrane helix</keyword>
<feature type="region of interest" description="Disordered" evidence="1">
    <location>
        <begin position="261"/>
        <end position="290"/>
    </location>
</feature>
<reference evidence="4" key="1">
    <citation type="submission" date="2021-02" db="EMBL/GenBank/DDBJ databases">
        <authorList>
            <person name="Dougan E. K."/>
            <person name="Rhodes N."/>
            <person name="Thang M."/>
            <person name="Chan C."/>
        </authorList>
    </citation>
    <scope>NUCLEOTIDE SEQUENCE</scope>
</reference>
<organism evidence="4 5">
    <name type="scientific">Symbiodinium natans</name>
    <dbReference type="NCBI Taxonomy" id="878477"/>
    <lineage>
        <taxon>Eukaryota</taxon>
        <taxon>Sar</taxon>
        <taxon>Alveolata</taxon>
        <taxon>Dinophyceae</taxon>
        <taxon>Suessiales</taxon>
        <taxon>Symbiodiniaceae</taxon>
        <taxon>Symbiodinium</taxon>
    </lineage>
</organism>
<feature type="domain" description="Cold-shock" evidence="3">
    <location>
        <begin position="67"/>
        <end position="143"/>
    </location>
</feature>
<dbReference type="InterPro" id="IPR012340">
    <property type="entry name" value="NA-bd_OB-fold"/>
</dbReference>
<sequence>MADKHRPSDATVKRTVLCPREAHFVCISSWFSCVTFICGLGSLVIPFLHPSTIEAVEKQVIPGCELVGRIKSYNAEKNFGFISVDGQHNDVYFQIWDLTEGVKQQLDTVGPDGSGIVSGALAHFFLQLMPGGGRLRARDVSTSPGAVMSDAAAVDAAVQKAAQVAHEAIIPGTGSLLYDGAEVSGTIRTFNKDRGYGFVNVDCDETDLYFHIKDMVPDDQQKVAHGFNLVGQRVWFWAEMLDNGMTGRWRCHEVSMTFKRGWQGDAPPAKRPRMEGPGGGGAPGENVNGT</sequence>
<dbReference type="EMBL" id="CAJNDS010002185">
    <property type="protein sequence ID" value="CAE7363190.1"/>
    <property type="molecule type" value="Genomic_DNA"/>
</dbReference>
<dbReference type="PROSITE" id="PS51257">
    <property type="entry name" value="PROKAR_LIPOPROTEIN"/>
    <property type="match status" value="1"/>
</dbReference>
<dbReference type="InterPro" id="IPR011129">
    <property type="entry name" value="CSD"/>
</dbReference>
<dbReference type="Pfam" id="PF00313">
    <property type="entry name" value="CSD"/>
    <property type="match status" value="1"/>
</dbReference>
<keyword evidence="2" id="KW-0812">Transmembrane</keyword>
<dbReference type="CDD" id="cd04458">
    <property type="entry name" value="CSP_CDS"/>
    <property type="match status" value="1"/>
</dbReference>
<evidence type="ECO:0000313" key="5">
    <source>
        <dbReference type="Proteomes" id="UP000604046"/>
    </source>
</evidence>
<dbReference type="Proteomes" id="UP000604046">
    <property type="component" value="Unassembled WGS sequence"/>
</dbReference>
<feature type="domain" description="Cold-shock" evidence="3">
    <location>
        <begin position="184"/>
        <end position="257"/>
    </location>
</feature>
<dbReference type="AlphaFoldDB" id="A0A812Q360"/>
<evidence type="ECO:0000256" key="2">
    <source>
        <dbReference type="SAM" id="Phobius"/>
    </source>
</evidence>
<dbReference type="InterPro" id="IPR002059">
    <property type="entry name" value="CSP_DNA-bd"/>
</dbReference>
<dbReference type="SUPFAM" id="SSF50249">
    <property type="entry name" value="Nucleic acid-binding proteins"/>
    <property type="match status" value="2"/>
</dbReference>
<dbReference type="OrthoDB" id="420729at2759"/>
<evidence type="ECO:0000259" key="3">
    <source>
        <dbReference type="SMART" id="SM00357"/>
    </source>
</evidence>
<keyword evidence="5" id="KW-1185">Reference proteome</keyword>
<feature type="transmembrane region" description="Helical" evidence="2">
    <location>
        <begin position="21"/>
        <end position="48"/>
    </location>
</feature>